<evidence type="ECO:0000256" key="8">
    <source>
        <dbReference type="ARBA" id="ARBA00023136"/>
    </source>
</evidence>
<dbReference type="InterPro" id="IPR003593">
    <property type="entry name" value="AAA+_ATPase"/>
</dbReference>
<comment type="subcellular location">
    <subcellularLocation>
        <location evidence="1">Cell membrane</location>
        <topology evidence="1">Peripheral membrane protein</topology>
        <orientation evidence="1">Cytoplasmic side</orientation>
    </subcellularLocation>
</comment>
<dbReference type="GO" id="GO:0016887">
    <property type="term" value="F:ATP hydrolysis activity"/>
    <property type="evidence" value="ECO:0007669"/>
    <property type="project" value="InterPro"/>
</dbReference>
<dbReference type="InterPro" id="IPR003439">
    <property type="entry name" value="ABC_transporter-like_ATP-bd"/>
</dbReference>
<dbReference type="InterPro" id="IPR017871">
    <property type="entry name" value="ABC_transporter-like_CS"/>
</dbReference>
<keyword evidence="3" id="KW-0813">Transport</keyword>
<evidence type="ECO:0000313" key="14">
    <source>
        <dbReference type="Proteomes" id="UP000466345"/>
    </source>
</evidence>
<feature type="domain" description="ABC transporter" evidence="12">
    <location>
        <begin position="5"/>
        <end position="232"/>
    </location>
</feature>
<dbReference type="CDD" id="cd03230">
    <property type="entry name" value="ABC_DR_subfamily_A"/>
    <property type="match status" value="1"/>
</dbReference>
<organism evidence="13 14">
    <name type="scientific">Streptomyces smaragdinus</name>
    <dbReference type="NCBI Taxonomy" id="2585196"/>
    <lineage>
        <taxon>Bacteria</taxon>
        <taxon>Bacillati</taxon>
        <taxon>Actinomycetota</taxon>
        <taxon>Actinomycetes</taxon>
        <taxon>Kitasatosporales</taxon>
        <taxon>Streptomycetaceae</taxon>
        <taxon>Streptomyces</taxon>
    </lineage>
</organism>
<dbReference type="FunFam" id="3.40.50.300:FF:000589">
    <property type="entry name" value="ABC transporter, ATP-binding subunit"/>
    <property type="match status" value="1"/>
</dbReference>
<dbReference type="GO" id="GO:0046677">
    <property type="term" value="P:response to antibiotic"/>
    <property type="evidence" value="ECO:0007669"/>
    <property type="project" value="UniProtKB-KW"/>
</dbReference>
<dbReference type="SMART" id="SM00382">
    <property type="entry name" value="AAA"/>
    <property type="match status" value="1"/>
</dbReference>
<evidence type="ECO:0000256" key="7">
    <source>
        <dbReference type="ARBA" id="ARBA00022967"/>
    </source>
</evidence>
<comment type="similarity">
    <text evidence="10">Belongs to the ABC transporter superfamily. Drug exporter-1 (DrugE1) (TC 3.A.1.105) family.</text>
</comment>
<sequence>MVTAVAVTGLRKSYGEREAVRGVDFTVEQGEVFALLGPNGAGKTTTLEILEGFRARDGGHVEVLGHDPGDPAHGRVLREQIGLVLQNMTAEPYLTVRESVLRHAGYYARPRPADEVIALVGLEEQAGSRAKDLSGGQQRRLDLALGVVGDPRLLFLDEPTTGFDPEARRAAWDVVRRLRDGGTTIVLTTHYMDEAQALADSVAVIAGGRIVSTGTPATLGGRDSAGSRISFTLPPGTEPADVPLPLDTVAPGRVTAVVTEPTAALHRLTGWALERGTPLAGLTVERPTLEDVYLDLTATRDDEPEAAAPVRPRRRRRPERSRA</sequence>
<dbReference type="InterPro" id="IPR050763">
    <property type="entry name" value="ABC_transporter_ATP-binding"/>
</dbReference>
<dbReference type="GO" id="GO:0008559">
    <property type="term" value="F:ABC-type xenobiotic transporter activity"/>
    <property type="evidence" value="ECO:0007669"/>
    <property type="project" value="UniProtKB-EC"/>
</dbReference>
<keyword evidence="4" id="KW-1003">Cell membrane</keyword>
<keyword evidence="14" id="KW-1185">Reference proteome</keyword>
<keyword evidence="8" id="KW-0472">Membrane</keyword>
<evidence type="ECO:0000256" key="4">
    <source>
        <dbReference type="ARBA" id="ARBA00022475"/>
    </source>
</evidence>
<name>A0A7K0CGH1_9ACTN</name>
<evidence type="ECO:0000256" key="10">
    <source>
        <dbReference type="ARBA" id="ARBA00049985"/>
    </source>
</evidence>
<feature type="compositionally biased region" description="Basic residues" evidence="11">
    <location>
        <begin position="311"/>
        <end position="323"/>
    </location>
</feature>
<protein>
    <recommendedName>
        <fullName evidence="2">ABC-type xenobiotic transporter</fullName>
        <ecNumber evidence="2">7.6.2.2</ecNumber>
    </recommendedName>
</protein>
<comment type="caution">
    <text evidence="13">The sequence shown here is derived from an EMBL/GenBank/DDBJ whole genome shotgun (WGS) entry which is preliminary data.</text>
</comment>
<keyword evidence="7" id="KW-1278">Translocase</keyword>
<keyword evidence="9" id="KW-0046">Antibiotic resistance</keyword>
<evidence type="ECO:0000256" key="1">
    <source>
        <dbReference type="ARBA" id="ARBA00004413"/>
    </source>
</evidence>
<evidence type="ECO:0000256" key="5">
    <source>
        <dbReference type="ARBA" id="ARBA00022741"/>
    </source>
</evidence>
<dbReference type="GO" id="GO:0005886">
    <property type="term" value="C:plasma membrane"/>
    <property type="evidence" value="ECO:0007669"/>
    <property type="project" value="UniProtKB-SubCell"/>
</dbReference>
<dbReference type="Pfam" id="PF00005">
    <property type="entry name" value="ABC_tran"/>
    <property type="match status" value="1"/>
</dbReference>
<dbReference type="GO" id="GO:0005524">
    <property type="term" value="F:ATP binding"/>
    <property type="evidence" value="ECO:0007669"/>
    <property type="project" value="UniProtKB-KW"/>
</dbReference>
<dbReference type="EMBL" id="WEGJ01000007">
    <property type="protein sequence ID" value="MQY12483.1"/>
    <property type="molecule type" value="Genomic_DNA"/>
</dbReference>
<keyword evidence="5" id="KW-0547">Nucleotide-binding</keyword>
<dbReference type="PROSITE" id="PS50893">
    <property type="entry name" value="ABC_TRANSPORTER_2"/>
    <property type="match status" value="1"/>
</dbReference>
<dbReference type="Proteomes" id="UP000466345">
    <property type="component" value="Unassembled WGS sequence"/>
</dbReference>
<evidence type="ECO:0000256" key="3">
    <source>
        <dbReference type="ARBA" id="ARBA00022448"/>
    </source>
</evidence>
<dbReference type="EC" id="7.6.2.2" evidence="2"/>
<evidence type="ECO:0000256" key="9">
    <source>
        <dbReference type="ARBA" id="ARBA00023251"/>
    </source>
</evidence>
<dbReference type="Gene3D" id="3.40.50.300">
    <property type="entry name" value="P-loop containing nucleotide triphosphate hydrolases"/>
    <property type="match status" value="1"/>
</dbReference>
<feature type="region of interest" description="Disordered" evidence="11">
    <location>
        <begin position="297"/>
        <end position="323"/>
    </location>
</feature>
<dbReference type="PANTHER" id="PTHR42711:SF16">
    <property type="entry name" value="ABC TRANSPORTER ATP-BINDING PROTEIN"/>
    <property type="match status" value="1"/>
</dbReference>
<evidence type="ECO:0000313" key="13">
    <source>
        <dbReference type="EMBL" id="MQY12483.1"/>
    </source>
</evidence>
<reference evidence="13 14" key="1">
    <citation type="submission" date="2019-10" db="EMBL/GenBank/DDBJ databases">
        <title>Streptomyces smaragdinus sp. nov. and Streptomyces fabii sp. nov., isolated from the gut of fungus growing-termite Macrotermes natalensis.</title>
        <authorList>
            <person name="Schwitalla J."/>
            <person name="Benndorf R."/>
            <person name="Martin K."/>
            <person name="De Beer W."/>
            <person name="Kaster A.-K."/>
            <person name="Vollmers J."/>
            <person name="Poulsen M."/>
            <person name="Beemelmanns C."/>
        </authorList>
    </citation>
    <scope>NUCLEOTIDE SEQUENCE [LARGE SCALE GENOMIC DNA]</scope>
    <source>
        <strain evidence="13 14">RB5</strain>
    </source>
</reference>
<proteinExistence type="inferred from homology"/>
<accession>A0A7K0CGH1</accession>
<evidence type="ECO:0000256" key="11">
    <source>
        <dbReference type="SAM" id="MobiDB-lite"/>
    </source>
</evidence>
<dbReference type="InterPro" id="IPR027417">
    <property type="entry name" value="P-loop_NTPase"/>
</dbReference>
<gene>
    <name evidence="13" type="primary">btuD_9</name>
    <name evidence="13" type="ORF">SRB5_26170</name>
</gene>
<dbReference type="AlphaFoldDB" id="A0A7K0CGH1"/>
<evidence type="ECO:0000256" key="2">
    <source>
        <dbReference type="ARBA" id="ARBA00012191"/>
    </source>
</evidence>
<evidence type="ECO:0000259" key="12">
    <source>
        <dbReference type="PROSITE" id="PS50893"/>
    </source>
</evidence>
<dbReference type="PANTHER" id="PTHR42711">
    <property type="entry name" value="ABC TRANSPORTER ATP-BINDING PROTEIN"/>
    <property type="match status" value="1"/>
</dbReference>
<dbReference type="PROSITE" id="PS00211">
    <property type="entry name" value="ABC_TRANSPORTER_1"/>
    <property type="match status" value="1"/>
</dbReference>
<dbReference type="SUPFAM" id="SSF52540">
    <property type="entry name" value="P-loop containing nucleoside triphosphate hydrolases"/>
    <property type="match status" value="1"/>
</dbReference>
<evidence type="ECO:0000256" key="6">
    <source>
        <dbReference type="ARBA" id="ARBA00022840"/>
    </source>
</evidence>
<keyword evidence="6 13" id="KW-0067">ATP-binding</keyword>